<dbReference type="AlphaFoldDB" id="A0A814A292"/>
<evidence type="ECO:0000313" key="2">
    <source>
        <dbReference type="EMBL" id="CAF0906900.1"/>
    </source>
</evidence>
<feature type="coiled-coil region" evidence="1">
    <location>
        <begin position="397"/>
        <end position="463"/>
    </location>
</feature>
<dbReference type="Proteomes" id="UP000663852">
    <property type="component" value="Unassembled WGS sequence"/>
</dbReference>
<evidence type="ECO:0000256" key="1">
    <source>
        <dbReference type="SAM" id="Coils"/>
    </source>
</evidence>
<reference evidence="2" key="1">
    <citation type="submission" date="2021-02" db="EMBL/GenBank/DDBJ databases">
        <authorList>
            <person name="Nowell W R."/>
        </authorList>
    </citation>
    <scope>NUCLEOTIDE SEQUENCE</scope>
</reference>
<gene>
    <name evidence="2" type="ORF">EDS130_LOCUS10067</name>
</gene>
<comment type="caution">
    <text evidence="2">The sequence shown here is derived from an EMBL/GenBank/DDBJ whole genome shotgun (WGS) entry which is preliminary data.</text>
</comment>
<dbReference type="EMBL" id="CAJNOJ010000034">
    <property type="protein sequence ID" value="CAF0906900.1"/>
    <property type="molecule type" value="Genomic_DNA"/>
</dbReference>
<accession>A0A814A292</accession>
<name>A0A814A292_ADIRI</name>
<proteinExistence type="predicted"/>
<protein>
    <submittedName>
        <fullName evidence="2">Uncharacterized protein</fullName>
    </submittedName>
</protein>
<organism evidence="2 3">
    <name type="scientific">Adineta ricciae</name>
    <name type="common">Rotifer</name>
    <dbReference type="NCBI Taxonomy" id="249248"/>
    <lineage>
        <taxon>Eukaryota</taxon>
        <taxon>Metazoa</taxon>
        <taxon>Spiralia</taxon>
        <taxon>Gnathifera</taxon>
        <taxon>Rotifera</taxon>
        <taxon>Eurotatoria</taxon>
        <taxon>Bdelloidea</taxon>
        <taxon>Adinetida</taxon>
        <taxon>Adinetidae</taxon>
        <taxon>Adineta</taxon>
    </lineage>
</organism>
<keyword evidence="1" id="KW-0175">Coiled coil</keyword>
<sequence length="695" mass="81001">MASTKRVCGKCNKGAGTAMCYGCEQAFCTKHFIEHRQELAQQMEYIGQEHDVLQRDLTHDHSKHALLTRINQWEQESLTKIQIAAQAARTTLQQLLNRPKNNLQVSISKVTEELQSSRELDDYTELDIKRWTDQLQEFRKILDCPIPVNLEYEKDSRSAIRLLKITEPQPLDTHYQTTQIHELSDWKTPVSDGNFAERFEDIFGKVTLSENGLVATCFGGHADRSCVGGTGRYSTGVHYTHFRIEQTSTHYHSFFGIINASEKMTYDIWNSTSFHGWWDLDYNVISGKSNRRLSPETIRMGDEVTLMLDCINRRMQLEHHRTNRTVNMPIDLQLCPFPWKIIVLLLGKDDCIHEGFTNFFLTIKMKEECSKCKKSLQVSSCHGCEQRFCAEHVREHRQELTQQLQHIIANYHDFENEFNSDDLLRPYLSRVERWEHESILRVQRSAERARNDLRQIHEQLKSNFKSSIDQISTDIEHVRQANDYTEIDLKKWRKQLKQLQHVLKTSFTEDMIDDSQSSIPMLQVIVKNHARTSDVSDLLPRLKFDRGFGKIRLSSDKQIVKCTGSHWNGSTICCNTLYVSGIHKIRFHINQMGKQNPFFGIVSTLEDANPWNHKTPFAYGWWKIPWDREKPTEDTSIQTGDEMTLTINCTNNEIELENHRTNQYTFERVTYEKCPFPWKIAIVLYSPGDSISIVS</sequence>
<evidence type="ECO:0000313" key="3">
    <source>
        <dbReference type="Proteomes" id="UP000663852"/>
    </source>
</evidence>